<gene>
    <name evidence="1" type="ORF">HINF_LOCUS15352</name>
</gene>
<proteinExistence type="predicted"/>
<evidence type="ECO:0000313" key="1">
    <source>
        <dbReference type="EMBL" id="CAL5997659.1"/>
    </source>
</evidence>
<evidence type="ECO:0000313" key="2">
    <source>
        <dbReference type="Proteomes" id="UP001642409"/>
    </source>
</evidence>
<sequence>MPFIIQHNDHYLELMFTDEQQQEIDSKLLQSSYTQININGINKSIFTYYDILCRSPHIVIIDCLIDLSQLKGEFSNFSLEQCECQGQFSSQCQIETLIVVDVTLQIRQMLKLDLDQFFCYIELNDSFDYHNCNQLKCQHLRELVISNSIVHLSSLKGNWDDLILSNCEIIDYTFEDFQVENVYVTVTQQHNENNQLHLFNITCGHLYVYFNDFSLDCPVILQFPKSIAKQKSAYVKNCACDISTIHGKWNTLCFTDCVLSGSPDSLEFLSTNIVVTNNKYIDLSALNGIRANLFVHLINQQVNLDLIQQIKTKQLTLEKCQLELSSSVFLSKVILTNCDILGVGQIQATEYIINNCNEDVFNSIQAETLTVHNSKVSVLNAKEVSMFSSLLQCQFNTQVTKLNINDCKLFQFSCLKFRKLTTFSGNFGEQNQQAERAIHRFLRFKLQNQNQLVKNETIINFQENKNCTKHKFNLILVSLECVLKWIIQLQIAKE</sequence>
<name>A0ABP1HM93_9EUKA</name>
<keyword evidence="2" id="KW-1185">Reference proteome</keyword>
<protein>
    <submittedName>
        <fullName evidence="1">Hypothetical_protein</fullName>
    </submittedName>
</protein>
<dbReference type="EMBL" id="CAXDID020000037">
    <property type="protein sequence ID" value="CAL5997659.1"/>
    <property type="molecule type" value="Genomic_DNA"/>
</dbReference>
<dbReference type="Proteomes" id="UP001642409">
    <property type="component" value="Unassembled WGS sequence"/>
</dbReference>
<accession>A0ABP1HM93</accession>
<reference evidence="1 2" key="1">
    <citation type="submission" date="2024-07" db="EMBL/GenBank/DDBJ databases">
        <authorList>
            <person name="Akdeniz Z."/>
        </authorList>
    </citation>
    <scope>NUCLEOTIDE SEQUENCE [LARGE SCALE GENOMIC DNA]</scope>
</reference>
<comment type="caution">
    <text evidence="1">The sequence shown here is derived from an EMBL/GenBank/DDBJ whole genome shotgun (WGS) entry which is preliminary data.</text>
</comment>
<organism evidence="1 2">
    <name type="scientific">Hexamita inflata</name>
    <dbReference type="NCBI Taxonomy" id="28002"/>
    <lineage>
        <taxon>Eukaryota</taxon>
        <taxon>Metamonada</taxon>
        <taxon>Diplomonadida</taxon>
        <taxon>Hexamitidae</taxon>
        <taxon>Hexamitinae</taxon>
        <taxon>Hexamita</taxon>
    </lineage>
</organism>